<keyword evidence="1" id="KW-1133">Transmembrane helix</keyword>
<sequence length="179" mass="20313">MKDDVWKFKLWWAWQDREHEEWLTAQSRRGLHLRSVSMLGLLHRFDVGAPGEISYRWDFQSDGGKRDYRQLFSDAGWSLVGDIPGGWLCWRKAAPAGQQAEIFTDRVSLRNKYRALLTTFGITTLPLLSLTLVDRGLWQDLAAGGKPAIAAGSIIAMGLGCFAIGAYASLRIWRRMQEI</sequence>
<feature type="transmembrane region" description="Helical" evidence="1">
    <location>
        <begin position="148"/>
        <end position="170"/>
    </location>
</feature>
<comment type="caution">
    <text evidence="2">The sequence shown here is derived from an EMBL/GenBank/DDBJ whole genome shotgun (WGS) entry which is preliminary data.</text>
</comment>
<dbReference type="Proteomes" id="UP000448575">
    <property type="component" value="Unassembled WGS sequence"/>
</dbReference>
<keyword evidence="1" id="KW-0472">Membrane</keyword>
<keyword evidence="3" id="KW-1185">Reference proteome</keyword>
<feature type="transmembrane region" description="Helical" evidence="1">
    <location>
        <begin position="115"/>
        <end position="133"/>
    </location>
</feature>
<dbReference type="InterPro" id="IPR021359">
    <property type="entry name" value="DUF2812"/>
</dbReference>
<protein>
    <submittedName>
        <fullName evidence="2">DUF2812 domain-containing protein</fullName>
    </submittedName>
</protein>
<name>A0A6N9HCR3_9BURK</name>
<proteinExistence type="predicted"/>
<gene>
    <name evidence="2" type="ORF">GTP41_02890</name>
</gene>
<dbReference type="RefSeq" id="WP_161024063.1">
    <property type="nucleotide sequence ID" value="NZ_WWCJ01000002.1"/>
</dbReference>
<reference evidence="2 3" key="1">
    <citation type="submission" date="2019-12" db="EMBL/GenBank/DDBJ databases">
        <title>Novel species isolated from a subtropical stream in China.</title>
        <authorList>
            <person name="Lu H."/>
        </authorList>
    </citation>
    <scope>NUCLEOTIDE SEQUENCE [LARGE SCALE GENOMIC DNA]</scope>
    <source>
        <strain evidence="2 3">DS3</strain>
    </source>
</reference>
<organism evidence="2 3">
    <name type="scientific">Pseudoduganella guangdongensis</name>
    <dbReference type="NCBI Taxonomy" id="2692179"/>
    <lineage>
        <taxon>Bacteria</taxon>
        <taxon>Pseudomonadati</taxon>
        <taxon>Pseudomonadota</taxon>
        <taxon>Betaproteobacteria</taxon>
        <taxon>Burkholderiales</taxon>
        <taxon>Oxalobacteraceae</taxon>
        <taxon>Telluria group</taxon>
        <taxon>Pseudoduganella</taxon>
    </lineage>
</organism>
<keyword evidence="1" id="KW-0812">Transmembrane</keyword>
<accession>A0A6N9HCR3</accession>
<dbReference type="AlphaFoldDB" id="A0A6N9HCR3"/>
<evidence type="ECO:0000313" key="2">
    <source>
        <dbReference type="EMBL" id="MYN01037.1"/>
    </source>
</evidence>
<evidence type="ECO:0000313" key="3">
    <source>
        <dbReference type="Proteomes" id="UP000448575"/>
    </source>
</evidence>
<evidence type="ECO:0000256" key="1">
    <source>
        <dbReference type="SAM" id="Phobius"/>
    </source>
</evidence>
<dbReference type="EMBL" id="WWCJ01000002">
    <property type="protein sequence ID" value="MYN01037.1"/>
    <property type="molecule type" value="Genomic_DNA"/>
</dbReference>
<dbReference type="Pfam" id="PF11193">
    <property type="entry name" value="DUF2812"/>
    <property type="match status" value="1"/>
</dbReference>